<feature type="compositionally biased region" description="Pro residues" evidence="1">
    <location>
        <begin position="114"/>
        <end position="125"/>
    </location>
</feature>
<organism evidence="2 3">
    <name type="scientific">Nonomuraea monospora</name>
    <dbReference type="NCBI Taxonomy" id="568818"/>
    <lineage>
        <taxon>Bacteria</taxon>
        <taxon>Bacillati</taxon>
        <taxon>Actinomycetota</taxon>
        <taxon>Actinomycetes</taxon>
        <taxon>Streptosporangiales</taxon>
        <taxon>Streptosporangiaceae</taxon>
        <taxon>Nonomuraea</taxon>
    </lineage>
</organism>
<keyword evidence="3" id="KW-1185">Reference proteome</keyword>
<evidence type="ECO:0000313" key="3">
    <source>
        <dbReference type="Proteomes" id="UP001499843"/>
    </source>
</evidence>
<feature type="region of interest" description="Disordered" evidence="1">
    <location>
        <begin position="111"/>
        <end position="132"/>
    </location>
</feature>
<dbReference type="EMBL" id="BAAAQX010000036">
    <property type="protein sequence ID" value="GAA2213888.1"/>
    <property type="molecule type" value="Genomic_DNA"/>
</dbReference>
<evidence type="ECO:0000313" key="2">
    <source>
        <dbReference type="EMBL" id="GAA2213888.1"/>
    </source>
</evidence>
<name>A0ABP5PSS0_9ACTN</name>
<dbReference type="Proteomes" id="UP001499843">
    <property type="component" value="Unassembled WGS sequence"/>
</dbReference>
<evidence type="ECO:0000256" key="1">
    <source>
        <dbReference type="SAM" id="MobiDB-lite"/>
    </source>
</evidence>
<protein>
    <submittedName>
        <fullName evidence="2">Uncharacterized protein</fullName>
    </submittedName>
</protein>
<accession>A0ABP5PSS0</accession>
<sequence>MSFSPAGLMTLSVITSLTGLPVIFWRSSPATTYQVLLYSQPMPRGGRRPVRQARVEQLPGLAVGVAGPQDGRQVLGAAGQAGRVLEEPAGGDPPAVVAVAADLARVCRSRIPGIPVPPSPQPPLRSPLSIRS</sequence>
<comment type="caution">
    <text evidence="2">The sequence shown here is derived from an EMBL/GenBank/DDBJ whole genome shotgun (WGS) entry which is preliminary data.</text>
</comment>
<reference evidence="3" key="1">
    <citation type="journal article" date="2019" name="Int. J. Syst. Evol. Microbiol.">
        <title>The Global Catalogue of Microorganisms (GCM) 10K type strain sequencing project: providing services to taxonomists for standard genome sequencing and annotation.</title>
        <authorList>
            <consortium name="The Broad Institute Genomics Platform"/>
            <consortium name="The Broad Institute Genome Sequencing Center for Infectious Disease"/>
            <person name="Wu L."/>
            <person name="Ma J."/>
        </authorList>
    </citation>
    <scope>NUCLEOTIDE SEQUENCE [LARGE SCALE GENOMIC DNA]</scope>
    <source>
        <strain evidence="3">JCM 16114</strain>
    </source>
</reference>
<gene>
    <name evidence="2" type="ORF">GCM10009850_093510</name>
</gene>
<proteinExistence type="predicted"/>